<name>A0A6C0AXJ8_9ZZZZ</name>
<protein>
    <submittedName>
        <fullName evidence="2">Uncharacterized protein</fullName>
    </submittedName>
</protein>
<organism evidence="2">
    <name type="scientific">viral metagenome</name>
    <dbReference type="NCBI Taxonomy" id="1070528"/>
    <lineage>
        <taxon>unclassified sequences</taxon>
        <taxon>metagenomes</taxon>
        <taxon>organismal metagenomes</taxon>
    </lineage>
</organism>
<accession>A0A6C0AXJ8</accession>
<dbReference type="EMBL" id="MN738808">
    <property type="protein sequence ID" value="QHS84482.1"/>
    <property type="molecule type" value="Genomic_DNA"/>
</dbReference>
<feature type="transmembrane region" description="Helical" evidence="1">
    <location>
        <begin position="48"/>
        <end position="70"/>
    </location>
</feature>
<evidence type="ECO:0000256" key="1">
    <source>
        <dbReference type="SAM" id="Phobius"/>
    </source>
</evidence>
<evidence type="ECO:0000313" key="2">
    <source>
        <dbReference type="EMBL" id="QHS84482.1"/>
    </source>
</evidence>
<keyword evidence="1" id="KW-1133">Transmembrane helix</keyword>
<sequence length="82" mass="9173">MKLLIEAVVVGIVTVIVGTLVGFILGSFFSTNLPKICKSWNKNHIMEISLFFTGFFIHIICEFTGINGWYCRNGNACSKKLK</sequence>
<keyword evidence="1" id="KW-0472">Membrane</keyword>
<dbReference type="AlphaFoldDB" id="A0A6C0AXJ8"/>
<proteinExistence type="predicted"/>
<feature type="transmembrane region" description="Helical" evidence="1">
    <location>
        <begin position="7"/>
        <end position="28"/>
    </location>
</feature>
<keyword evidence="1" id="KW-0812">Transmembrane</keyword>
<reference evidence="2" key="1">
    <citation type="journal article" date="2020" name="Nature">
        <title>Giant virus diversity and host interactions through global metagenomics.</title>
        <authorList>
            <person name="Schulz F."/>
            <person name="Roux S."/>
            <person name="Paez-Espino D."/>
            <person name="Jungbluth S."/>
            <person name="Walsh D.A."/>
            <person name="Denef V.J."/>
            <person name="McMahon K.D."/>
            <person name="Konstantinidis K.T."/>
            <person name="Eloe-Fadrosh E.A."/>
            <person name="Kyrpides N.C."/>
            <person name="Woyke T."/>
        </authorList>
    </citation>
    <scope>NUCLEOTIDE SEQUENCE</scope>
    <source>
        <strain evidence="2">GVMAG-S-ERX556022-25</strain>
    </source>
</reference>